<dbReference type="Pfam" id="PF02518">
    <property type="entry name" value="HATPase_c"/>
    <property type="match status" value="1"/>
</dbReference>
<evidence type="ECO:0000256" key="2">
    <source>
        <dbReference type="ARBA" id="ARBA00004370"/>
    </source>
</evidence>
<gene>
    <name evidence="12" type="ORF">AN936_11390</name>
</gene>
<keyword evidence="8 10" id="KW-1133">Transmembrane helix</keyword>
<dbReference type="PRINTS" id="PR00344">
    <property type="entry name" value="BCTRLSENSOR"/>
</dbReference>
<dbReference type="Proteomes" id="UP000058074">
    <property type="component" value="Chromosome"/>
</dbReference>
<keyword evidence="7" id="KW-0418">Kinase</keyword>
<dbReference type="RefSeq" id="WP_162491088.1">
    <property type="nucleotide sequence ID" value="NZ_CP012700.1"/>
</dbReference>
<dbReference type="Gene3D" id="3.30.565.10">
    <property type="entry name" value="Histidine kinase-like ATPase, C-terminal domain"/>
    <property type="match status" value="1"/>
</dbReference>
<accession>A0A0N9UYL0</accession>
<evidence type="ECO:0000256" key="3">
    <source>
        <dbReference type="ARBA" id="ARBA00012438"/>
    </source>
</evidence>
<dbReference type="PANTHER" id="PTHR45436:SF5">
    <property type="entry name" value="SENSOR HISTIDINE KINASE TRCS"/>
    <property type="match status" value="1"/>
</dbReference>
<organism evidence="12 13">
    <name type="scientific">Sphingopyxis macrogoltabida</name>
    <name type="common">Sphingomonas macrogoltabidus</name>
    <dbReference type="NCBI Taxonomy" id="33050"/>
    <lineage>
        <taxon>Bacteria</taxon>
        <taxon>Pseudomonadati</taxon>
        <taxon>Pseudomonadota</taxon>
        <taxon>Alphaproteobacteria</taxon>
        <taxon>Sphingomonadales</taxon>
        <taxon>Sphingomonadaceae</taxon>
        <taxon>Sphingopyxis</taxon>
    </lineage>
</organism>
<keyword evidence="6 10" id="KW-0812">Transmembrane</keyword>
<dbReference type="PANTHER" id="PTHR45436">
    <property type="entry name" value="SENSOR HISTIDINE KINASE YKOH"/>
    <property type="match status" value="1"/>
</dbReference>
<evidence type="ECO:0000313" key="13">
    <source>
        <dbReference type="Proteomes" id="UP000058074"/>
    </source>
</evidence>
<keyword evidence="5" id="KW-0808">Transferase</keyword>
<dbReference type="GO" id="GO:0005886">
    <property type="term" value="C:plasma membrane"/>
    <property type="evidence" value="ECO:0007669"/>
    <property type="project" value="TreeGrafter"/>
</dbReference>
<evidence type="ECO:0000259" key="11">
    <source>
        <dbReference type="PROSITE" id="PS50109"/>
    </source>
</evidence>
<feature type="transmembrane region" description="Helical" evidence="10">
    <location>
        <begin position="12"/>
        <end position="33"/>
    </location>
</feature>
<dbReference type="Gene3D" id="1.10.287.130">
    <property type="match status" value="1"/>
</dbReference>
<name>A0A0N9UYL0_SPHMC</name>
<proteinExistence type="predicted"/>
<comment type="catalytic activity">
    <reaction evidence="1">
        <text>ATP + protein L-histidine = ADP + protein N-phospho-L-histidine.</text>
        <dbReference type="EC" id="2.7.13.3"/>
    </reaction>
</comment>
<evidence type="ECO:0000256" key="8">
    <source>
        <dbReference type="ARBA" id="ARBA00022989"/>
    </source>
</evidence>
<evidence type="ECO:0000256" key="4">
    <source>
        <dbReference type="ARBA" id="ARBA00022553"/>
    </source>
</evidence>
<evidence type="ECO:0000256" key="10">
    <source>
        <dbReference type="SAM" id="Phobius"/>
    </source>
</evidence>
<dbReference type="InterPro" id="IPR036890">
    <property type="entry name" value="HATPase_C_sf"/>
</dbReference>
<dbReference type="InterPro" id="IPR005467">
    <property type="entry name" value="His_kinase_dom"/>
</dbReference>
<evidence type="ECO:0000256" key="7">
    <source>
        <dbReference type="ARBA" id="ARBA00022777"/>
    </source>
</evidence>
<evidence type="ECO:0000256" key="6">
    <source>
        <dbReference type="ARBA" id="ARBA00022692"/>
    </source>
</evidence>
<keyword evidence="4" id="KW-0597">Phosphoprotein</keyword>
<dbReference type="InterPro" id="IPR004358">
    <property type="entry name" value="Sig_transdc_His_kin-like_C"/>
</dbReference>
<dbReference type="PATRIC" id="fig|33050.5.peg.2355"/>
<protein>
    <recommendedName>
        <fullName evidence="3">histidine kinase</fullName>
        <ecNumber evidence="3">2.7.13.3</ecNumber>
    </recommendedName>
</protein>
<dbReference type="PROSITE" id="PS50109">
    <property type="entry name" value="HIS_KIN"/>
    <property type="match status" value="1"/>
</dbReference>
<dbReference type="EMBL" id="CP012700">
    <property type="protein sequence ID" value="ALH80948.1"/>
    <property type="molecule type" value="Genomic_DNA"/>
</dbReference>
<dbReference type="InterPro" id="IPR050428">
    <property type="entry name" value="TCS_sensor_his_kinase"/>
</dbReference>
<dbReference type="GO" id="GO:0000160">
    <property type="term" value="P:phosphorelay signal transduction system"/>
    <property type="evidence" value="ECO:0007669"/>
    <property type="project" value="TreeGrafter"/>
</dbReference>
<evidence type="ECO:0000313" key="12">
    <source>
        <dbReference type="EMBL" id="ALH80948.1"/>
    </source>
</evidence>
<evidence type="ECO:0000256" key="5">
    <source>
        <dbReference type="ARBA" id="ARBA00022679"/>
    </source>
</evidence>
<feature type="domain" description="Histidine kinase" evidence="11">
    <location>
        <begin position="243"/>
        <end position="445"/>
    </location>
</feature>
<feature type="transmembrane region" description="Helical" evidence="10">
    <location>
        <begin position="164"/>
        <end position="183"/>
    </location>
</feature>
<sequence>MTGGSLRLRLIAGAGVAIAVALVVAWFAMTWLFNGHVERRVEDELLVQVRPLLADLTLSGGVPVAGSEPADPRFAVPAGGLYWQASTGAGTIRSVSLWDSRLPRAATAPADTWRLRRADGPFGQRLLLMERAIRLQPQEPPVIVQLGYDLAKLAPAQREFGREMALFMVLLWAVLALAAWAQVSLGLRPLGRVRQEIEQLSRDASARLGGAYPRELAPLTTSIDALADAREADLVRARRRAADLAHGLKTPLAALAAQSARMREGGAAEIADGLDSSIAAMRAAIDGELARTRISLVHEGRSTVALPLIERIVAVIEQTEAGERVAFSLACAEDATLPLASDDAAELLGPLLENAARHARRLVHVAVEGDGGALALVVGDDGPGLDSAQRGEAILRGARLDSGEEGHGLGLAIARELAEATRGELTLSRSSLGGLEVRVSWTLSA</sequence>
<dbReference type="KEGG" id="smag:AN936_11390"/>
<keyword evidence="9 10" id="KW-0472">Membrane</keyword>
<dbReference type="InterPro" id="IPR003594">
    <property type="entry name" value="HATPase_dom"/>
</dbReference>
<evidence type="ECO:0000256" key="9">
    <source>
        <dbReference type="ARBA" id="ARBA00023136"/>
    </source>
</evidence>
<dbReference type="SUPFAM" id="SSF55874">
    <property type="entry name" value="ATPase domain of HSP90 chaperone/DNA topoisomerase II/histidine kinase"/>
    <property type="match status" value="1"/>
</dbReference>
<comment type="subcellular location">
    <subcellularLocation>
        <location evidence="2">Membrane</location>
    </subcellularLocation>
</comment>
<dbReference type="GO" id="GO:0004673">
    <property type="term" value="F:protein histidine kinase activity"/>
    <property type="evidence" value="ECO:0007669"/>
    <property type="project" value="UniProtKB-EC"/>
</dbReference>
<evidence type="ECO:0000256" key="1">
    <source>
        <dbReference type="ARBA" id="ARBA00000085"/>
    </source>
</evidence>
<dbReference type="EC" id="2.7.13.3" evidence="3"/>
<dbReference type="AlphaFoldDB" id="A0A0N9UYL0"/>
<dbReference type="SMART" id="SM00387">
    <property type="entry name" value="HATPase_c"/>
    <property type="match status" value="1"/>
</dbReference>
<reference evidence="12 13" key="1">
    <citation type="journal article" date="2015" name="Genome Announc.">
        <title>Complete Genome Sequence of Polypropylene Glycol- and Polyethylene Glycol-Degrading Sphingopyxis macrogoltabida Strain EY-1.</title>
        <authorList>
            <person name="Ohtsubo Y."/>
            <person name="Nagata Y."/>
            <person name="Numata M."/>
            <person name="Tsuchikane K."/>
            <person name="Hosoyama A."/>
            <person name="Yamazoe A."/>
            <person name="Tsuda M."/>
            <person name="Fujita N."/>
            <person name="Kawai F."/>
        </authorList>
    </citation>
    <scope>NUCLEOTIDE SEQUENCE [LARGE SCALE GENOMIC DNA]</scope>
    <source>
        <strain evidence="12 13">EY-1</strain>
    </source>
</reference>